<dbReference type="InterPro" id="IPR027417">
    <property type="entry name" value="P-loop_NTPase"/>
</dbReference>
<sequence>MKMRYTYNRIFDPPVVAGVHANEGSEPADDKMYVFDDEDVILAVNLAIASGRPLLVYGPAGSGKSALAPNIARELQAPLFSQVMTSRTDFSELLWKFDSIKRLADAQTQRLLKEEEYVVHGVLWEALASQANPQNPVPAVVLLDEIDKASPDLPNGLLGPLGSLSFRGPQGNDVSSASGKAPLIIITSNNDRELSRPFLRRCVVVTLKPPTKNHLMGVAAARFGKATAAAFEDVASAIGNRYLEPGAPLSDLPSTGEFLDAIRASIELDIRPETPAWRFLSKAILAKYDSVQV</sequence>
<proteinExistence type="predicted"/>
<dbReference type="AlphaFoldDB" id="A0A010YHW4"/>
<accession>A0A010YHW4</accession>
<evidence type="ECO:0000313" key="2">
    <source>
        <dbReference type="EMBL" id="EXG79870.1"/>
    </source>
</evidence>
<dbReference type="SUPFAM" id="SSF52540">
    <property type="entry name" value="P-loop containing nucleoside triphosphate hydrolases"/>
    <property type="match status" value="1"/>
</dbReference>
<dbReference type="CDD" id="cd00009">
    <property type="entry name" value="AAA"/>
    <property type="match status" value="1"/>
</dbReference>
<dbReference type="HOGENOM" id="CLU_051820_2_2_11"/>
<dbReference type="InterPro" id="IPR011704">
    <property type="entry name" value="ATPase_dyneun-rel_AAA"/>
</dbReference>
<dbReference type="GO" id="GO:0016887">
    <property type="term" value="F:ATP hydrolysis activity"/>
    <property type="evidence" value="ECO:0007669"/>
    <property type="project" value="InterPro"/>
</dbReference>
<dbReference type="GO" id="GO:0005524">
    <property type="term" value="F:ATP binding"/>
    <property type="evidence" value="ECO:0007669"/>
    <property type="project" value="InterPro"/>
</dbReference>
<evidence type="ECO:0000313" key="3">
    <source>
        <dbReference type="Proteomes" id="UP000021053"/>
    </source>
</evidence>
<comment type="caution">
    <text evidence="2">The sequence shown here is derived from an EMBL/GenBank/DDBJ whole genome shotgun (WGS) entry which is preliminary data.</text>
</comment>
<keyword evidence="3" id="KW-1185">Reference proteome</keyword>
<evidence type="ECO:0000259" key="1">
    <source>
        <dbReference type="SMART" id="SM00382"/>
    </source>
</evidence>
<dbReference type="EMBL" id="JFBT01000001">
    <property type="protein sequence ID" value="EXG79870.1"/>
    <property type="molecule type" value="Genomic_DNA"/>
</dbReference>
<organism evidence="2 3">
    <name type="scientific">Cryptosporangium arvum DSM 44712</name>
    <dbReference type="NCBI Taxonomy" id="927661"/>
    <lineage>
        <taxon>Bacteria</taxon>
        <taxon>Bacillati</taxon>
        <taxon>Actinomycetota</taxon>
        <taxon>Actinomycetes</taxon>
        <taxon>Cryptosporangiales</taxon>
        <taxon>Cryptosporangiaceae</taxon>
        <taxon>Cryptosporangium</taxon>
    </lineage>
</organism>
<dbReference type="OrthoDB" id="9783370at2"/>
<dbReference type="Gene3D" id="3.40.50.300">
    <property type="entry name" value="P-loop containing nucleotide triphosphate hydrolases"/>
    <property type="match status" value="1"/>
</dbReference>
<reference evidence="2 3" key="1">
    <citation type="submission" date="2013-07" db="EMBL/GenBank/DDBJ databases">
        <authorList>
            <consortium name="DOE Joint Genome Institute"/>
            <person name="Eisen J."/>
            <person name="Huntemann M."/>
            <person name="Han J."/>
            <person name="Chen A."/>
            <person name="Kyrpides N."/>
            <person name="Mavromatis K."/>
            <person name="Markowitz V."/>
            <person name="Palaniappan K."/>
            <person name="Ivanova N."/>
            <person name="Schaumberg A."/>
            <person name="Pati A."/>
            <person name="Liolios K."/>
            <person name="Nordberg H.P."/>
            <person name="Cantor M.N."/>
            <person name="Hua S.X."/>
            <person name="Woyke T."/>
        </authorList>
    </citation>
    <scope>NUCLEOTIDE SEQUENCE [LARGE SCALE GENOMIC DNA]</scope>
    <source>
        <strain evidence="2 3">DSM 44712</strain>
    </source>
</reference>
<dbReference type="Proteomes" id="UP000021053">
    <property type="component" value="Unassembled WGS sequence"/>
</dbReference>
<dbReference type="SMART" id="SM00382">
    <property type="entry name" value="AAA"/>
    <property type="match status" value="1"/>
</dbReference>
<protein>
    <submittedName>
        <fullName evidence="2">MoxR-like ATPase</fullName>
    </submittedName>
</protein>
<name>A0A010YHW4_9ACTN</name>
<feature type="domain" description="AAA+ ATPase" evidence="1">
    <location>
        <begin position="50"/>
        <end position="210"/>
    </location>
</feature>
<dbReference type="Pfam" id="PF07728">
    <property type="entry name" value="AAA_5"/>
    <property type="match status" value="1"/>
</dbReference>
<gene>
    <name evidence="2" type="ORF">CryarDRAFT_0920</name>
</gene>
<dbReference type="InterPro" id="IPR003593">
    <property type="entry name" value="AAA+_ATPase"/>
</dbReference>
<dbReference type="RefSeq" id="WP_157017347.1">
    <property type="nucleotide sequence ID" value="NZ_KK073874.1"/>
</dbReference>